<sequence>MTKFTNTPFVKRIEKPWGYELHWVEESIPYMGKVLHIDAGKRLSLQTHDQKQESWFLMKGEAKIIWDDQNGNLVETEMESGKGYSCAVGQRHRLAGITDCDIIEVSTPEIGITHRLEDDYSRPDETPEQRKKERGEA</sequence>
<dbReference type="GO" id="GO:0005976">
    <property type="term" value="P:polysaccharide metabolic process"/>
    <property type="evidence" value="ECO:0007669"/>
    <property type="project" value="InterPro"/>
</dbReference>
<reference evidence="3 4" key="1">
    <citation type="journal article" date="2016" name="Nat. Commun.">
        <title>Thousands of microbial genomes shed light on interconnected biogeochemical processes in an aquifer system.</title>
        <authorList>
            <person name="Anantharaman K."/>
            <person name="Brown C.T."/>
            <person name="Hug L.A."/>
            <person name="Sharon I."/>
            <person name="Castelle C.J."/>
            <person name="Probst A.J."/>
            <person name="Thomas B.C."/>
            <person name="Singh A."/>
            <person name="Wilkins M.J."/>
            <person name="Karaoz U."/>
            <person name="Brodie E.L."/>
            <person name="Williams K.H."/>
            <person name="Hubbard S.S."/>
            <person name="Banfield J.F."/>
        </authorList>
    </citation>
    <scope>NUCLEOTIDE SEQUENCE [LARGE SCALE GENOMIC DNA]</scope>
</reference>
<dbReference type="InterPro" id="IPR014710">
    <property type="entry name" value="RmlC-like_jellyroll"/>
</dbReference>
<evidence type="ECO:0000313" key="4">
    <source>
        <dbReference type="Proteomes" id="UP000178565"/>
    </source>
</evidence>
<gene>
    <name evidence="3" type="ORF">A3B45_04035</name>
</gene>
<dbReference type="SUPFAM" id="SSF51182">
    <property type="entry name" value="RmlC-like cupins"/>
    <property type="match status" value="1"/>
</dbReference>
<organism evidence="3 4">
    <name type="scientific">Candidatus Daviesbacteria bacterium RIFCSPLOWO2_01_FULL_39_12</name>
    <dbReference type="NCBI Taxonomy" id="1797785"/>
    <lineage>
        <taxon>Bacteria</taxon>
        <taxon>Candidatus Daviesiibacteriota</taxon>
    </lineage>
</organism>
<protein>
    <recommendedName>
        <fullName evidence="2">Mannose-6-phosphate isomerase type II C-terminal domain-containing protein</fullName>
    </recommendedName>
</protein>
<evidence type="ECO:0000256" key="1">
    <source>
        <dbReference type="SAM" id="MobiDB-lite"/>
    </source>
</evidence>
<dbReference type="Pfam" id="PF01050">
    <property type="entry name" value="MannoseP_isomer"/>
    <property type="match status" value="1"/>
</dbReference>
<feature type="domain" description="Mannose-6-phosphate isomerase type II C-terminal" evidence="2">
    <location>
        <begin position="11"/>
        <end position="107"/>
    </location>
</feature>
<comment type="caution">
    <text evidence="3">The sequence shown here is derived from an EMBL/GenBank/DDBJ whole genome shotgun (WGS) entry which is preliminary data.</text>
</comment>
<dbReference type="Gene3D" id="2.60.120.10">
    <property type="entry name" value="Jelly Rolls"/>
    <property type="match status" value="1"/>
</dbReference>
<name>A0A1F5KS45_9BACT</name>
<proteinExistence type="predicted"/>
<evidence type="ECO:0000259" key="2">
    <source>
        <dbReference type="Pfam" id="PF01050"/>
    </source>
</evidence>
<dbReference type="AlphaFoldDB" id="A0A1F5KS45"/>
<dbReference type="InterPro" id="IPR011051">
    <property type="entry name" value="RmlC_Cupin_sf"/>
</dbReference>
<feature type="region of interest" description="Disordered" evidence="1">
    <location>
        <begin position="114"/>
        <end position="137"/>
    </location>
</feature>
<dbReference type="Proteomes" id="UP000178565">
    <property type="component" value="Unassembled WGS sequence"/>
</dbReference>
<dbReference type="EMBL" id="MFDM01000013">
    <property type="protein sequence ID" value="OGE43748.1"/>
    <property type="molecule type" value="Genomic_DNA"/>
</dbReference>
<dbReference type="GO" id="GO:0016779">
    <property type="term" value="F:nucleotidyltransferase activity"/>
    <property type="evidence" value="ECO:0007669"/>
    <property type="project" value="InterPro"/>
</dbReference>
<accession>A0A1F5KS45</accession>
<dbReference type="STRING" id="1797785.A3B45_04035"/>
<evidence type="ECO:0000313" key="3">
    <source>
        <dbReference type="EMBL" id="OGE43748.1"/>
    </source>
</evidence>
<dbReference type="InterPro" id="IPR001538">
    <property type="entry name" value="Man6P_isomerase-2_C"/>
</dbReference>